<organism evidence="1 2">
    <name type="scientific">Trichinella pseudospiralis</name>
    <name type="common">Parasitic roundworm</name>
    <dbReference type="NCBI Taxonomy" id="6337"/>
    <lineage>
        <taxon>Eukaryota</taxon>
        <taxon>Metazoa</taxon>
        <taxon>Ecdysozoa</taxon>
        <taxon>Nematoda</taxon>
        <taxon>Enoplea</taxon>
        <taxon>Dorylaimia</taxon>
        <taxon>Trichinellida</taxon>
        <taxon>Trichinellidae</taxon>
        <taxon>Trichinella</taxon>
    </lineage>
</organism>
<dbReference type="EMBL" id="JYDU01000002">
    <property type="protein sequence ID" value="KRY01772.1"/>
    <property type="molecule type" value="Genomic_DNA"/>
</dbReference>
<gene>
    <name evidence="1" type="ORF">T4E_8205</name>
</gene>
<dbReference type="Proteomes" id="UP000054815">
    <property type="component" value="Unassembled WGS sequence"/>
</dbReference>
<name>A0A0V0YNV1_TRIPS</name>
<protein>
    <submittedName>
        <fullName evidence="1">Uncharacterized protein</fullName>
    </submittedName>
</protein>
<dbReference type="AlphaFoldDB" id="A0A0V0YNV1"/>
<evidence type="ECO:0000313" key="1">
    <source>
        <dbReference type="EMBL" id="KRY01772.1"/>
    </source>
</evidence>
<reference evidence="1 2" key="1">
    <citation type="submission" date="2015-01" db="EMBL/GenBank/DDBJ databases">
        <title>Evolution of Trichinella species and genotypes.</title>
        <authorList>
            <person name="Korhonen P.K."/>
            <person name="Edoardo P."/>
            <person name="Giuseppe L.R."/>
            <person name="Gasser R.B."/>
        </authorList>
    </citation>
    <scope>NUCLEOTIDE SEQUENCE [LARGE SCALE GENOMIC DNA]</scope>
    <source>
        <strain evidence="1">ISS141</strain>
    </source>
</reference>
<proteinExistence type="predicted"/>
<accession>A0A0V0YNV1</accession>
<sequence length="66" mass="7452">MTKTIEVYKVVNRQLHAIHLLFPTLKKNLRFWLIEGRPVGVMCRIAANNRPGQANDDGFSAVVCSL</sequence>
<comment type="caution">
    <text evidence="1">The sequence shown here is derived from an EMBL/GenBank/DDBJ whole genome shotgun (WGS) entry which is preliminary data.</text>
</comment>
<evidence type="ECO:0000313" key="2">
    <source>
        <dbReference type="Proteomes" id="UP000054815"/>
    </source>
</evidence>